<dbReference type="Proteomes" id="UP000013834">
    <property type="component" value="Unassembled WGS sequence"/>
</dbReference>
<dbReference type="InterPro" id="IPR040811">
    <property type="entry name" value="SLATT_4"/>
</dbReference>
<dbReference type="EMBL" id="AIVF01000085">
    <property type="protein sequence ID" value="EOG19603.1"/>
    <property type="molecule type" value="Genomic_DNA"/>
</dbReference>
<reference evidence="2 3" key="1">
    <citation type="submission" date="2013-02" db="EMBL/GenBank/DDBJ databases">
        <title>The Genome Sequence of Enterococcus faecium VRE_84.</title>
        <authorList>
            <consortium name="The Broad Institute Genome Sequencing Platform"/>
            <consortium name="The Broad Institute Genome Sequencing Center for Infectious Disease"/>
            <person name="Earl A.M."/>
            <person name="Gilmore M.S."/>
            <person name="Lebreton F."/>
            <person name="Hammerum A.M."/>
            <person name="Jensen L.B."/>
            <person name="Guardabassi L."/>
            <person name="Walker B."/>
            <person name="Young S.K."/>
            <person name="Zeng Q."/>
            <person name="Gargeya S."/>
            <person name="Fitzgerald M."/>
            <person name="Haas B."/>
            <person name="Abouelleil A."/>
            <person name="Alvarado L."/>
            <person name="Arachchi H.M."/>
            <person name="Berlin A.M."/>
            <person name="Chapman S.B."/>
            <person name="Dewar J."/>
            <person name="Goldberg J."/>
            <person name="Griggs A."/>
            <person name="Gujja S."/>
            <person name="Hansen M."/>
            <person name="Howarth C."/>
            <person name="Imamovic A."/>
            <person name="Larimer J."/>
            <person name="McCowan C."/>
            <person name="Murphy C."/>
            <person name="Neiman D."/>
            <person name="Pearson M."/>
            <person name="Priest M."/>
            <person name="Roberts A."/>
            <person name="Saif S."/>
            <person name="Shea T."/>
            <person name="Sisk P."/>
            <person name="Sykes S."/>
            <person name="Wortman J."/>
            <person name="Nusbaum C."/>
            <person name="Birren B."/>
        </authorList>
    </citation>
    <scope>NUCLEOTIDE SEQUENCE [LARGE SCALE GENOMIC DNA]</scope>
    <source>
        <strain evidence="2 3">VRE 84</strain>
    </source>
</reference>
<protein>
    <recommendedName>
        <fullName evidence="1">SMODS and SLOG-associating 2TM effector domain-containing protein</fullName>
    </recommendedName>
</protein>
<feature type="domain" description="SMODS and SLOG-associating 2TM effector" evidence="1">
    <location>
        <begin position="8"/>
        <end position="170"/>
    </location>
</feature>
<dbReference type="RefSeq" id="WP_002320756.1">
    <property type="nucleotide sequence ID" value="NZ_KB948158.1"/>
</dbReference>
<organism evidence="2 3">
    <name type="scientific">Enterococcus faecium EnGen0180</name>
    <dbReference type="NCBI Taxonomy" id="1157475"/>
    <lineage>
        <taxon>Bacteria</taxon>
        <taxon>Bacillati</taxon>
        <taxon>Bacillota</taxon>
        <taxon>Bacilli</taxon>
        <taxon>Lactobacillales</taxon>
        <taxon>Enterococcaceae</taxon>
        <taxon>Enterococcus</taxon>
    </lineage>
</organism>
<accession>A0A829EV23</accession>
<comment type="caution">
    <text evidence="2">The sequence shown here is derived from an EMBL/GenBank/DDBJ whole genome shotgun (WGS) entry which is preliminary data.</text>
</comment>
<dbReference type="NCBIfam" id="NF033632">
    <property type="entry name" value="SLATT_4"/>
    <property type="match status" value="1"/>
</dbReference>
<dbReference type="AlphaFoldDB" id="A0A829EV23"/>
<gene>
    <name evidence="2" type="ORF">SMG_03220</name>
</gene>
<dbReference type="Pfam" id="PF18186">
    <property type="entry name" value="SLATT_4"/>
    <property type="match status" value="1"/>
</dbReference>
<name>A0A829EV23_ENTFC</name>
<sequence length="186" mass="21356">MGDEKKRLEVQLREAYGRVTYTYTTHLKQADNIISDNKILRCLQIGLSALTTGGVLSTIITDNSELTFVAGLCSTISLGLNLYFKNFDLAEEAKNHQIVADKLWLIREEYVSLLTDLNRLSVEDIVKKRDQLMNETHEAYKNAPKTNSKSYESAQKALKSEEEQFFTEEELDKMLPEHLRKKSSKY</sequence>
<evidence type="ECO:0000313" key="2">
    <source>
        <dbReference type="EMBL" id="EOG19603.1"/>
    </source>
</evidence>
<evidence type="ECO:0000313" key="3">
    <source>
        <dbReference type="Proteomes" id="UP000013834"/>
    </source>
</evidence>
<proteinExistence type="predicted"/>
<evidence type="ECO:0000259" key="1">
    <source>
        <dbReference type="Pfam" id="PF18186"/>
    </source>
</evidence>